<evidence type="ECO:0000256" key="16">
    <source>
        <dbReference type="ARBA" id="ARBA00037649"/>
    </source>
</evidence>
<keyword evidence="23" id="KW-1185">Reference proteome</keyword>
<feature type="compositionally biased region" description="Polar residues" evidence="20">
    <location>
        <begin position="29"/>
        <end position="44"/>
    </location>
</feature>
<evidence type="ECO:0000256" key="4">
    <source>
        <dbReference type="ARBA" id="ARBA00008773"/>
    </source>
</evidence>
<keyword evidence="8" id="KW-0964">Secreted</keyword>
<dbReference type="OrthoDB" id="68336at2759"/>
<dbReference type="GO" id="GO:0009277">
    <property type="term" value="C:fungal-type cell wall"/>
    <property type="evidence" value="ECO:0007669"/>
    <property type="project" value="TreeGrafter"/>
</dbReference>
<evidence type="ECO:0000256" key="14">
    <source>
        <dbReference type="ARBA" id="ARBA00023316"/>
    </source>
</evidence>
<sequence length="483" mass="52314">MAYPQYDYGSALPSGRQQYTTLDDDSRYPASSAQNPFASQTSFHQGGAVPEYPPAHQAMYSAPHANDSTWSLEEDRSPFGDNAKEGAAGIQRGRDNPYAQDYKQKGAWKKWTFIGLLVLLIVGGVAGGIAAWRVTSSNKNNSSGSTSPGSNSGKLQYIDGTAKAVKWNPNDPSEFQLDSRLKPIFYGLAYTPFNALEPWCGATLNNVTQDIILMSQMTTRLRMYGSACNQTQLVLQAIQDTKVNMTVWLGAYVGDNSTVNEQQQQYVLDALQIYGTDHVSGVIIGNEYVLNAVNKATAVATLVSLISAFRPKLAALNLPKTLPVGTADAGSTYSQTAGNTLAAGSDFIMANVHPWFGGVPVDQGAGWTWDFFTQNDVAVSEEVSNKPIPYIAETGWPTASMTPANATLGGAVAGVSELQTFLNTFPCQANANDTYYFYFEPFDEPWKVQFGGVEPYWGLFGSDRQLKDITFPTCQVDSSHASG</sequence>
<evidence type="ECO:0000256" key="3">
    <source>
        <dbReference type="ARBA" id="ARBA00004401"/>
    </source>
</evidence>
<dbReference type="GO" id="GO:0005576">
    <property type="term" value="C:extracellular region"/>
    <property type="evidence" value="ECO:0007669"/>
    <property type="project" value="TreeGrafter"/>
</dbReference>
<evidence type="ECO:0000256" key="8">
    <source>
        <dbReference type="ARBA" id="ARBA00022525"/>
    </source>
</evidence>
<evidence type="ECO:0000313" key="22">
    <source>
        <dbReference type="EMBL" id="POY73236.1"/>
    </source>
</evidence>
<dbReference type="AlphaFoldDB" id="A0A2S5B8Y6"/>
<keyword evidence="21" id="KW-0812">Transmembrane</keyword>
<name>A0A2S5B8Y6_9BASI</name>
<evidence type="ECO:0000256" key="11">
    <source>
        <dbReference type="ARBA" id="ARBA00023136"/>
    </source>
</evidence>
<dbReference type="Gene3D" id="3.20.20.80">
    <property type="entry name" value="Glycosidases"/>
    <property type="match status" value="1"/>
</dbReference>
<comment type="function">
    <text evidence="16">Glucanases play a role in cell expansion during growth, in cell-cell fusion during mating, and in spore release during sporulation. This enzyme may be involved in beta-glucan degradation. Active on laminarin and lichenan.</text>
</comment>
<evidence type="ECO:0000256" key="7">
    <source>
        <dbReference type="ARBA" id="ARBA00022512"/>
    </source>
</evidence>
<dbReference type="Pfam" id="PF00332">
    <property type="entry name" value="Glyco_hydro_17"/>
    <property type="match status" value="1"/>
</dbReference>
<keyword evidence="14" id="KW-0961">Cell wall biogenesis/degradation</keyword>
<proteinExistence type="inferred from homology"/>
<dbReference type="GO" id="GO:0042973">
    <property type="term" value="F:glucan endo-1,3-beta-D-glucosidase activity"/>
    <property type="evidence" value="ECO:0007669"/>
    <property type="project" value="UniProtKB-EC"/>
</dbReference>
<evidence type="ECO:0000256" key="6">
    <source>
        <dbReference type="ARBA" id="ARBA00022475"/>
    </source>
</evidence>
<evidence type="ECO:0000256" key="15">
    <source>
        <dbReference type="ARBA" id="ARBA00023326"/>
    </source>
</evidence>
<evidence type="ECO:0000256" key="10">
    <source>
        <dbReference type="ARBA" id="ARBA00022801"/>
    </source>
</evidence>
<dbReference type="Proteomes" id="UP000237144">
    <property type="component" value="Unassembled WGS sequence"/>
</dbReference>
<keyword evidence="21" id="KW-1133">Transmembrane helix</keyword>
<keyword evidence="10" id="KW-0378">Hydrolase</keyword>
<dbReference type="InterPro" id="IPR000490">
    <property type="entry name" value="Glyco_hydro_17"/>
</dbReference>
<evidence type="ECO:0000256" key="1">
    <source>
        <dbReference type="ARBA" id="ARBA00000382"/>
    </source>
</evidence>
<keyword evidence="15" id="KW-0624">Polysaccharide degradation</keyword>
<dbReference type="GO" id="GO:0000272">
    <property type="term" value="P:polysaccharide catabolic process"/>
    <property type="evidence" value="ECO:0007669"/>
    <property type="project" value="UniProtKB-KW"/>
</dbReference>
<dbReference type="GO" id="GO:0005886">
    <property type="term" value="C:plasma membrane"/>
    <property type="evidence" value="ECO:0007669"/>
    <property type="project" value="UniProtKB-SubCell"/>
</dbReference>
<evidence type="ECO:0000256" key="17">
    <source>
        <dbReference type="ARBA" id="ARBA00042373"/>
    </source>
</evidence>
<feature type="transmembrane region" description="Helical" evidence="21">
    <location>
        <begin position="111"/>
        <end position="132"/>
    </location>
</feature>
<keyword evidence="13" id="KW-0119">Carbohydrate metabolism</keyword>
<evidence type="ECO:0000256" key="13">
    <source>
        <dbReference type="ARBA" id="ARBA00023277"/>
    </source>
</evidence>
<comment type="catalytic activity">
    <reaction evidence="1">
        <text>Hydrolysis of (1-&gt;3)-beta-D-glucosidic linkages in (1-&gt;3)-beta-D-glucans.</text>
        <dbReference type="EC" id="3.2.1.39"/>
    </reaction>
</comment>
<protein>
    <recommendedName>
        <fullName evidence="5">glucan endo-1,3-beta-D-glucosidase</fullName>
        <ecNumber evidence="5">3.2.1.39</ecNumber>
    </recommendedName>
    <alternativeName>
        <fullName evidence="18">Endo-1,3-beta-glucanase btgC</fullName>
    </alternativeName>
    <alternativeName>
        <fullName evidence="17">Laminarinase btgC</fullName>
    </alternativeName>
</protein>
<keyword evidence="12" id="KW-0325">Glycoprotein</keyword>
<evidence type="ECO:0000256" key="18">
    <source>
        <dbReference type="ARBA" id="ARBA00043078"/>
    </source>
</evidence>
<dbReference type="GO" id="GO:0009986">
    <property type="term" value="C:cell surface"/>
    <property type="evidence" value="ECO:0007669"/>
    <property type="project" value="TreeGrafter"/>
</dbReference>
<comment type="caution">
    <text evidence="22">The sequence shown here is derived from an EMBL/GenBank/DDBJ whole genome shotgun (WGS) entry which is preliminary data.</text>
</comment>
<evidence type="ECO:0000256" key="5">
    <source>
        <dbReference type="ARBA" id="ARBA00012780"/>
    </source>
</evidence>
<dbReference type="SUPFAM" id="SSF51445">
    <property type="entry name" value="(Trans)glycosidases"/>
    <property type="match status" value="1"/>
</dbReference>
<evidence type="ECO:0000256" key="12">
    <source>
        <dbReference type="ARBA" id="ARBA00023180"/>
    </source>
</evidence>
<comment type="subcellular location">
    <subcellularLocation>
        <location evidence="3">Cell membrane</location>
        <topology evidence="3">Single-pass type II membrane protein</topology>
    </subcellularLocation>
    <subcellularLocation>
        <location evidence="2">Secreted</location>
        <location evidence="2">Cell wall</location>
    </subcellularLocation>
</comment>
<accession>A0A2S5B8Y6</accession>
<dbReference type="EC" id="3.2.1.39" evidence="5"/>
<dbReference type="PANTHER" id="PTHR16631:SF17">
    <property type="entry name" value="GLUCAN ENDO-1,3-BETA-GLUCOSIDASE BTGC"/>
    <property type="match status" value="1"/>
</dbReference>
<keyword evidence="9" id="KW-0732">Signal</keyword>
<evidence type="ECO:0000256" key="21">
    <source>
        <dbReference type="SAM" id="Phobius"/>
    </source>
</evidence>
<keyword evidence="7" id="KW-0134">Cell wall</keyword>
<dbReference type="EMBL" id="PJQD01000038">
    <property type="protein sequence ID" value="POY73236.1"/>
    <property type="molecule type" value="Genomic_DNA"/>
</dbReference>
<evidence type="ECO:0000256" key="20">
    <source>
        <dbReference type="SAM" id="MobiDB-lite"/>
    </source>
</evidence>
<dbReference type="STRING" id="741276.A0A2S5B8Y6"/>
<feature type="compositionally biased region" description="Basic and acidic residues" evidence="20">
    <location>
        <begin position="73"/>
        <end position="84"/>
    </location>
</feature>
<dbReference type="InterPro" id="IPR017853">
    <property type="entry name" value="GH"/>
</dbReference>
<dbReference type="InterPro" id="IPR050732">
    <property type="entry name" value="Beta-glucan_modifiers"/>
</dbReference>
<dbReference type="PANTHER" id="PTHR16631">
    <property type="entry name" value="GLUCAN 1,3-BETA-GLUCOSIDASE"/>
    <property type="match status" value="1"/>
</dbReference>
<dbReference type="GO" id="GO:0071555">
    <property type="term" value="P:cell wall organization"/>
    <property type="evidence" value="ECO:0007669"/>
    <property type="project" value="UniProtKB-KW"/>
</dbReference>
<evidence type="ECO:0000256" key="9">
    <source>
        <dbReference type="ARBA" id="ARBA00022729"/>
    </source>
</evidence>
<evidence type="ECO:0000256" key="19">
    <source>
        <dbReference type="RuleBase" id="RU004335"/>
    </source>
</evidence>
<evidence type="ECO:0000256" key="2">
    <source>
        <dbReference type="ARBA" id="ARBA00004191"/>
    </source>
</evidence>
<gene>
    <name evidence="22" type="ORF">BMF94_3569</name>
</gene>
<comment type="similarity">
    <text evidence="4 19">Belongs to the glycosyl hydrolase 17 family.</text>
</comment>
<evidence type="ECO:0000313" key="23">
    <source>
        <dbReference type="Proteomes" id="UP000237144"/>
    </source>
</evidence>
<reference evidence="22 23" key="1">
    <citation type="journal article" date="2018" name="Front. Microbiol.">
        <title>Prospects for Fungal Bioremediation of Acidic Radioactive Waste Sites: Characterization and Genome Sequence of Rhodotorula taiwanensis MD1149.</title>
        <authorList>
            <person name="Tkavc R."/>
            <person name="Matrosova V.Y."/>
            <person name="Grichenko O.E."/>
            <person name="Gostincar C."/>
            <person name="Volpe R.P."/>
            <person name="Klimenkova P."/>
            <person name="Gaidamakova E.K."/>
            <person name="Zhou C.E."/>
            <person name="Stewart B.J."/>
            <person name="Lyman M.G."/>
            <person name="Malfatti S.A."/>
            <person name="Rubinfeld B."/>
            <person name="Courtot M."/>
            <person name="Singh J."/>
            <person name="Dalgard C.L."/>
            <person name="Hamilton T."/>
            <person name="Frey K.G."/>
            <person name="Gunde-Cimerman N."/>
            <person name="Dugan L."/>
            <person name="Daly M.J."/>
        </authorList>
    </citation>
    <scope>NUCLEOTIDE SEQUENCE [LARGE SCALE GENOMIC DNA]</scope>
    <source>
        <strain evidence="22 23">MD1149</strain>
    </source>
</reference>
<keyword evidence="11 21" id="KW-0472">Membrane</keyword>
<organism evidence="22 23">
    <name type="scientific">Rhodotorula taiwanensis</name>
    <dbReference type="NCBI Taxonomy" id="741276"/>
    <lineage>
        <taxon>Eukaryota</taxon>
        <taxon>Fungi</taxon>
        <taxon>Dikarya</taxon>
        <taxon>Basidiomycota</taxon>
        <taxon>Pucciniomycotina</taxon>
        <taxon>Microbotryomycetes</taxon>
        <taxon>Sporidiobolales</taxon>
        <taxon>Sporidiobolaceae</taxon>
        <taxon>Rhodotorula</taxon>
    </lineage>
</organism>
<keyword evidence="6" id="KW-1003">Cell membrane</keyword>
<feature type="region of interest" description="Disordered" evidence="20">
    <location>
        <begin position="1"/>
        <end position="97"/>
    </location>
</feature>